<evidence type="ECO:0000256" key="2">
    <source>
        <dbReference type="ARBA" id="ARBA00022723"/>
    </source>
</evidence>
<evidence type="ECO:0000313" key="5">
    <source>
        <dbReference type="EMBL" id="MBG9390688.1"/>
    </source>
</evidence>
<dbReference type="InterPro" id="IPR013785">
    <property type="entry name" value="Aldolase_TIM"/>
</dbReference>
<evidence type="ECO:0000256" key="1">
    <source>
        <dbReference type="ARBA" id="ARBA00009405"/>
    </source>
</evidence>
<organism evidence="5 6">
    <name type="scientific">Caenimonas aquaedulcis</name>
    <dbReference type="NCBI Taxonomy" id="2793270"/>
    <lineage>
        <taxon>Bacteria</taxon>
        <taxon>Pseudomonadati</taxon>
        <taxon>Pseudomonadota</taxon>
        <taxon>Betaproteobacteria</taxon>
        <taxon>Burkholderiales</taxon>
        <taxon>Comamonadaceae</taxon>
        <taxon>Caenimonas</taxon>
    </lineage>
</organism>
<dbReference type="GO" id="GO:0046872">
    <property type="term" value="F:metal ion binding"/>
    <property type="evidence" value="ECO:0007669"/>
    <property type="project" value="UniProtKB-KW"/>
</dbReference>
<dbReference type="PANTHER" id="PTHR42738:SF7">
    <property type="entry name" value="HYDROXYMETHYLGLUTARYL-COA LYASE"/>
    <property type="match status" value="1"/>
</dbReference>
<dbReference type="PROSITE" id="PS50991">
    <property type="entry name" value="PYR_CT"/>
    <property type="match status" value="1"/>
</dbReference>
<accession>A0A931H8V5</accession>
<dbReference type="InterPro" id="IPR000891">
    <property type="entry name" value="PYR_CT"/>
</dbReference>
<dbReference type="GO" id="GO:0046951">
    <property type="term" value="P:ketone body biosynthetic process"/>
    <property type="evidence" value="ECO:0007669"/>
    <property type="project" value="TreeGrafter"/>
</dbReference>
<dbReference type="GO" id="GO:0004419">
    <property type="term" value="F:hydroxymethylglutaryl-CoA lyase activity"/>
    <property type="evidence" value="ECO:0007669"/>
    <property type="project" value="TreeGrafter"/>
</dbReference>
<dbReference type="InterPro" id="IPR043594">
    <property type="entry name" value="HMGL"/>
</dbReference>
<dbReference type="PANTHER" id="PTHR42738">
    <property type="entry name" value="HYDROXYMETHYLGLUTARYL-COA LYASE"/>
    <property type="match status" value="1"/>
</dbReference>
<dbReference type="AlphaFoldDB" id="A0A931H8V5"/>
<sequence length="403" mass="44856">MFTSDRYCDIVYTDETMREGMQIEDASIPVADKIALLDALSETGLERIMVGSFVSAKYTPQMRHIEEIVTAFKPKPGVIYTALALNPRGLERAQEFMPPLSNEQGRRRPRLYCHMCDVFVRRNANKGQADEMATWKPTIEKAKAAGVAEATIGLNAIFGSNFIGDIPVDLGMKMFELQHSLWDEAGITVKQIILSDPMGWCHPAKVTEYFTRIKAKWPDITDFSLHVHNTRGMAMPSIYAALMALGKDDVLRLEGTVGGIGGCPYCGNGVATNMVPTEDLVHMLDGMGYTTGVRIDKLIECCLMVEKMIGRQTMSHVAKTGPRPVDPKDFYDANTPFVETMAHAQHFRVGPSAYEGAISPWKEPVTSLYRDRIDRGLPAYELDGSFPWDEPWVPKPQRAATAK</sequence>
<keyword evidence="6" id="KW-1185">Reference proteome</keyword>
<evidence type="ECO:0000256" key="3">
    <source>
        <dbReference type="ARBA" id="ARBA00023239"/>
    </source>
</evidence>
<dbReference type="Pfam" id="PF00682">
    <property type="entry name" value="HMGL-like"/>
    <property type="match status" value="1"/>
</dbReference>
<feature type="domain" description="Pyruvate carboxyltransferase" evidence="4">
    <location>
        <begin position="10"/>
        <end position="299"/>
    </location>
</feature>
<dbReference type="GO" id="GO:0006552">
    <property type="term" value="P:L-leucine catabolic process"/>
    <property type="evidence" value="ECO:0007669"/>
    <property type="project" value="TreeGrafter"/>
</dbReference>
<dbReference type="SUPFAM" id="SSF51569">
    <property type="entry name" value="Aldolase"/>
    <property type="match status" value="1"/>
</dbReference>
<gene>
    <name evidence="5" type="ORF">I5803_21835</name>
</gene>
<reference evidence="5" key="1">
    <citation type="submission" date="2020-11" db="EMBL/GenBank/DDBJ databases">
        <title>Bacterial whole genome sequence for Caenimonas sp. DR4.4.</title>
        <authorList>
            <person name="Le V."/>
            <person name="Ko S.-R."/>
            <person name="Ahn C.-Y."/>
            <person name="Oh H.-M."/>
        </authorList>
    </citation>
    <scope>NUCLEOTIDE SEQUENCE</scope>
    <source>
        <strain evidence="5">DR4.4</strain>
    </source>
</reference>
<dbReference type="Gene3D" id="3.20.20.70">
    <property type="entry name" value="Aldolase class I"/>
    <property type="match status" value="1"/>
</dbReference>
<evidence type="ECO:0000313" key="6">
    <source>
        <dbReference type="Proteomes" id="UP000651050"/>
    </source>
</evidence>
<dbReference type="RefSeq" id="WP_196988665.1">
    <property type="nucleotide sequence ID" value="NZ_JADWYS010000002.1"/>
</dbReference>
<keyword evidence="3" id="KW-0456">Lyase</keyword>
<proteinExistence type="inferred from homology"/>
<keyword evidence="2" id="KW-0479">Metal-binding</keyword>
<comment type="similarity">
    <text evidence="1">Belongs to the HMG-CoA lyase family.</text>
</comment>
<evidence type="ECO:0000259" key="4">
    <source>
        <dbReference type="PROSITE" id="PS50991"/>
    </source>
</evidence>
<dbReference type="Proteomes" id="UP000651050">
    <property type="component" value="Unassembled WGS sequence"/>
</dbReference>
<protein>
    <submittedName>
        <fullName evidence="5">Citramalate synthase</fullName>
    </submittedName>
</protein>
<dbReference type="EMBL" id="JADWYS010000002">
    <property type="protein sequence ID" value="MBG9390688.1"/>
    <property type="molecule type" value="Genomic_DNA"/>
</dbReference>
<name>A0A931H8V5_9BURK</name>
<comment type="caution">
    <text evidence="5">The sequence shown here is derived from an EMBL/GenBank/DDBJ whole genome shotgun (WGS) entry which is preliminary data.</text>
</comment>